<feature type="domain" description="Amino acid permease/ SLC12A" evidence="8">
    <location>
        <begin position="19"/>
        <end position="467"/>
    </location>
</feature>
<comment type="subcellular location">
    <subcellularLocation>
        <location evidence="1">Membrane</location>
        <topology evidence="1">Multi-pass membrane protein</topology>
    </subcellularLocation>
</comment>
<feature type="transmembrane region" description="Helical" evidence="7">
    <location>
        <begin position="158"/>
        <end position="180"/>
    </location>
</feature>
<dbReference type="KEGG" id="csep:CP523_06920"/>
<dbReference type="InterPro" id="IPR004840">
    <property type="entry name" value="Amino_acid_permease_CS"/>
</dbReference>
<feature type="transmembrane region" description="Helical" evidence="7">
    <location>
        <begin position="129"/>
        <end position="146"/>
    </location>
</feature>
<dbReference type="EMBL" id="CP023671">
    <property type="protein sequence ID" value="AYE34205.1"/>
    <property type="molecule type" value="Genomic_DNA"/>
</dbReference>
<accession>A0A9N7JLK4</accession>
<dbReference type="RefSeq" id="WP_066673639.1">
    <property type="nucleotide sequence ID" value="NZ_CABMIZ010000002.1"/>
</dbReference>
<dbReference type="Proteomes" id="UP000280586">
    <property type="component" value="Chromosome"/>
</dbReference>
<dbReference type="AlphaFoldDB" id="A0A9N7JLK4"/>
<feature type="transmembrane region" description="Helical" evidence="7">
    <location>
        <begin position="200"/>
        <end position="221"/>
    </location>
</feature>
<evidence type="ECO:0000256" key="5">
    <source>
        <dbReference type="ARBA" id="ARBA00022989"/>
    </source>
</evidence>
<evidence type="ECO:0000256" key="6">
    <source>
        <dbReference type="ARBA" id="ARBA00023136"/>
    </source>
</evidence>
<dbReference type="GO" id="GO:0015171">
    <property type="term" value="F:amino acid transmembrane transporter activity"/>
    <property type="evidence" value="ECO:0007669"/>
    <property type="project" value="TreeGrafter"/>
</dbReference>
<feature type="transmembrane region" description="Helical" evidence="7">
    <location>
        <begin position="44"/>
        <end position="64"/>
    </location>
</feature>
<organism evidence="9 11">
    <name type="scientific">Clostridium septicum</name>
    <dbReference type="NCBI Taxonomy" id="1504"/>
    <lineage>
        <taxon>Bacteria</taxon>
        <taxon>Bacillati</taxon>
        <taxon>Bacillota</taxon>
        <taxon>Clostridia</taxon>
        <taxon>Eubacteriales</taxon>
        <taxon>Clostridiaceae</taxon>
        <taxon>Clostridium</taxon>
    </lineage>
</organism>
<feature type="transmembrane region" description="Helical" evidence="7">
    <location>
        <begin position="333"/>
        <end position="354"/>
    </location>
</feature>
<evidence type="ECO:0000313" key="12">
    <source>
        <dbReference type="Proteomes" id="UP001055437"/>
    </source>
</evidence>
<keyword evidence="6 7" id="KW-0472">Membrane</keyword>
<evidence type="ECO:0000313" key="10">
    <source>
        <dbReference type="EMBL" id="USS00789.1"/>
    </source>
</evidence>
<dbReference type="Pfam" id="PF00324">
    <property type="entry name" value="AA_permease"/>
    <property type="match status" value="1"/>
</dbReference>
<dbReference type="Proteomes" id="UP001055437">
    <property type="component" value="Chromosome"/>
</dbReference>
<feature type="transmembrane region" description="Helical" evidence="7">
    <location>
        <begin position="436"/>
        <end position="456"/>
    </location>
</feature>
<feature type="transmembrane region" description="Helical" evidence="7">
    <location>
        <begin position="20"/>
        <end position="38"/>
    </location>
</feature>
<dbReference type="PIRSF" id="PIRSF006060">
    <property type="entry name" value="AA_transporter"/>
    <property type="match status" value="1"/>
</dbReference>
<feature type="transmembrane region" description="Helical" evidence="7">
    <location>
        <begin position="242"/>
        <end position="261"/>
    </location>
</feature>
<evidence type="ECO:0000256" key="1">
    <source>
        <dbReference type="ARBA" id="ARBA00004141"/>
    </source>
</evidence>
<proteinExistence type="predicted"/>
<feature type="transmembrane region" description="Helical" evidence="7">
    <location>
        <begin position="360"/>
        <end position="385"/>
    </location>
</feature>
<dbReference type="Gene3D" id="1.20.1740.10">
    <property type="entry name" value="Amino acid/polyamine transporter I"/>
    <property type="match status" value="1"/>
</dbReference>
<evidence type="ECO:0000256" key="3">
    <source>
        <dbReference type="ARBA" id="ARBA00022692"/>
    </source>
</evidence>
<dbReference type="PANTHER" id="PTHR43341:SF1">
    <property type="entry name" value="GENERAL AMINO-ACID PERMEASE GAP1"/>
    <property type="match status" value="1"/>
</dbReference>
<keyword evidence="5 7" id="KW-1133">Transmembrane helix</keyword>
<dbReference type="GeneID" id="303560404"/>
<evidence type="ECO:0000256" key="7">
    <source>
        <dbReference type="SAM" id="Phobius"/>
    </source>
</evidence>
<keyword evidence="4" id="KW-0029">Amino-acid transport</keyword>
<evidence type="ECO:0000313" key="11">
    <source>
        <dbReference type="Proteomes" id="UP000280586"/>
    </source>
</evidence>
<feature type="transmembrane region" description="Helical" evidence="7">
    <location>
        <begin position="281"/>
        <end position="301"/>
    </location>
</feature>
<feature type="transmembrane region" description="Helical" evidence="7">
    <location>
        <begin position="405"/>
        <end position="430"/>
    </location>
</feature>
<dbReference type="PROSITE" id="PS00218">
    <property type="entry name" value="AMINO_ACID_PERMEASE_1"/>
    <property type="match status" value="1"/>
</dbReference>
<dbReference type="FunFam" id="1.20.1740.10:FF:000001">
    <property type="entry name" value="Amino acid permease"/>
    <property type="match status" value="1"/>
</dbReference>
<dbReference type="EMBL" id="CP099799">
    <property type="protein sequence ID" value="USS00789.1"/>
    <property type="molecule type" value="Genomic_DNA"/>
</dbReference>
<sequence length="479" mass="51494">MDSVNSCNVELKKGLKSRHLSMIAIGGSIGTGIFLAMGDTIHKAGAGGALVAYALIGIMVYFLISSLGEMATFMPVSGSFGTYATEFIDPAVGFALGWNYWFNWAITIAAELVASSLIMKFWFPNVPGIIWSVLLLSIIVTLNLLSTKAYGESEFWFASIKVITVIVFLIIGFLNIFGIMGGHAVGFSNFTSNGGPFIGGFKSIFIVFLLAGFSFQGTELVGIAAGESENPEKSIPKAVNSVFWRILLFYIGTIVVIGALIPLSEVGVKESAFTLVFEKAGVAAAASIMNAVILSSVLSAGNSGMYASSRMLYSMAKEGMAPKLFAKVNSNGVPINSVIATTIIASACFLTGIYAEDSVYVWLVAASGLAGFIAWMGIALCHYRFRKACKAQNFDLNKLPYKSKFFPFGPIIALILCTIVILGQGLSYISESGIDWMGICSSYIGIPLFLILWLGYKFKNKTKLVDLKKVNLTKYSIKK</sequence>
<evidence type="ECO:0000256" key="4">
    <source>
        <dbReference type="ARBA" id="ARBA00022970"/>
    </source>
</evidence>
<keyword evidence="12" id="KW-1185">Reference proteome</keyword>
<dbReference type="OrthoDB" id="9780162at2"/>
<keyword evidence="2" id="KW-0813">Transport</keyword>
<dbReference type="InterPro" id="IPR004841">
    <property type="entry name" value="AA-permease/SLC12A_dom"/>
</dbReference>
<protein>
    <submittedName>
        <fullName evidence="9">Amino acid permease</fullName>
    </submittedName>
</protein>
<evidence type="ECO:0000313" key="9">
    <source>
        <dbReference type="EMBL" id="AYE34205.1"/>
    </source>
</evidence>
<name>A0A9N7JLK4_CLOSE</name>
<reference evidence="9 11" key="1">
    <citation type="submission" date="2017-09" db="EMBL/GenBank/DDBJ databases">
        <authorList>
            <person name="Thomas P."/>
            <person name="Seyboldt C."/>
        </authorList>
    </citation>
    <scope>NUCLEOTIDE SEQUENCE [LARGE SCALE GENOMIC DNA]</scope>
    <source>
        <strain evidence="9 11">DSM 7534</strain>
    </source>
</reference>
<evidence type="ECO:0000256" key="2">
    <source>
        <dbReference type="ARBA" id="ARBA00022448"/>
    </source>
</evidence>
<gene>
    <name evidence="9" type="ORF">CP523_06920</name>
    <name evidence="10" type="ORF">NH397_15245</name>
</gene>
<dbReference type="PANTHER" id="PTHR43341">
    <property type="entry name" value="AMINO ACID PERMEASE"/>
    <property type="match status" value="1"/>
</dbReference>
<reference evidence="10" key="2">
    <citation type="submission" date="2022-06" db="EMBL/GenBank/DDBJ databases">
        <authorList>
            <person name="Holder M.E."/>
            <person name="Ajami N.J."/>
            <person name="Petrosino J.F."/>
        </authorList>
    </citation>
    <scope>NUCLEOTIDE SEQUENCE</scope>
    <source>
        <strain evidence="10">RMA 8861</strain>
    </source>
</reference>
<evidence type="ECO:0000259" key="8">
    <source>
        <dbReference type="Pfam" id="PF00324"/>
    </source>
</evidence>
<feature type="transmembrane region" description="Helical" evidence="7">
    <location>
        <begin position="101"/>
        <end position="123"/>
    </location>
</feature>
<keyword evidence="3 7" id="KW-0812">Transmembrane</keyword>
<dbReference type="GO" id="GO:0016020">
    <property type="term" value="C:membrane"/>
    <property type="evidence" value="ECO:0007669"/>
    <property type="project" value="UniProtKB-SubCell"/>
</dbReference>
<dbReference type="InterPro" id="IPR050524">
    <property type="entry name" value="APC_YAT"/>
</dbReference>